<sequence>MGIFSRFTDIVNANITALLDKAEDPVKMVRLMIREMEETLFDVKASAARIVADQKTLERRLLELKDHSELWQGRAELAIERGEEDLARSALIEKSKIEKEHEGVHRQLDDLNQNLQKFREDIQTLEKKLDEAKSKKRAIEARAFTLESQSKIQKQIIKANSSDGAFHKFERMERDLDRLEGDLIAHRPEADLEEKFKKLEHEQSVEAELEALKEKVKAGKSD</sequence>
<name>A0A1Y6BZR1_9BACT</name>
<dbReference type="PANTHER" id="PTHR31088:SF6">
    <property type="entry name" value="PHAGE SHOCK PROTEIN A"/>
    <property type="match status" value="1"/>
</dbReference>
<evidence type="ECO:0000313" key="4">
    <source>
        <dbReference type="Proteomes" id="UP000192907"/>
    </source>
</evidence>
<dbReference type="Pfam" id="PF04012">
    <property type="entry name" value="PspA_IM30"/>
    <property type="match status" value="1"/>
</dbReference>
<dbReference type="RefSeq" id="WP_132319392.1">
    <property type="nucleotide sequence ID" value="NZ_FWZT01000009.1"/>
</dbReference>
<dbReference type="InterPro" id="IPR007157">
    <property type="entry name" value="PspA_VIPP1"/>
</dbReference>
<evidence type="ECO:0000313" key="3">
    <source>
        <dbReference type="EMBL" id="SMF29041.1"/>
    </source>
</evidence>
<dbReference type="GO" id="GO:0009271">
    <property type="term" value="P:phage shock"/>
    <property type="evidence" value="ECO:0007669"/>
    <property type="project" value="TreeGrafter"/>
</dbReference>
<evidence type="ECO:0000256" key="1">
    <source>
        <dbReference type="ARBA" id="ARBA00043985"/>
    </source>
</evidence>
<dbReference type="Proteomes" id="UP000192907">
    <property type="component" value="Unassembled WGS sequence"/>
</dbReference>
<dbReference type="PANTHER" id="PTHR31088">
    <property type="entry name" value="MEMBRANE-ASSOCIATED PROTEIN VIPP1, CHLOROPLASTIC"/>
    <property type="match status" value="1"/>
</dbReference>
<protein>
    <submittedName>
        <fullName evidence="3">Phage shock protein A (PspA) family protein</fullName>
    </submittedName>
</protein>
<keyword evidence="2" id="KW-0175">Coiled coil</keyword>
<evidence type="ECO:0000256" key="2">
    <source>
        <dbReference type="SAM" id="Coils"/>
    </source>
</evidence>
<organism evidence="3 4">
    <name type="scientific">Pseudobacteriovorax antillogorgiicola</name>
    <dbReference type="NCBI Taxonomy" id="1513793"/>
    <lineage>
        <taxon>Bacteria</taxon>
        <taxon>Pseudomonadati</taxon>
        <taxon>Bdellovibrionota</taxon>
        <taxon>Oligoflexia</taxon>
        <taxon>Oligoflexales</taxon>
        <taxon>Pseudobacteriovoracaceae</taxon>
        <taxon>Pseudobacteriovorax</taxon>
    </lineage>
</organism>
<gene>
    <name evidence="3" type="ORF">SAMN06296036_10971</name>
</gene>
<dbReference type="GO" id="GO:0005829">
    <property type="term" value="C:cytosol"/>
    <property type="evidence" value="ECO:0007669"/>
    <property type="project" value="TreeGrafter"/>
</dbReference>
<keyword evidence="4" id="KW-1185">Reference proteome</keyword>
<reference evidence="4" key="1">
    <citation type="submission" date="2017-04" db="EMBL/GenBank/DDBJ databases">
        <authorList>
            <person name="Varghese N."/>
            <person name="Submissions S."/>
        </authorList>
    </citation>
    <scope>NUCLEOTIDE SEQUENCE [LARGE SCALE GENOMIC DNA]</scope>
    <source>
        <strain evidence="4">RKEM611</strain>
    </source>
</reference>
<proteinExistence type="inferred from homology"/>
<accession>A0A1Y6BZR1</accession>
<dbReference type="AlphaFoldDB" id="A0A1Y6BZR1"/>
<feature type="coiled-coil region" evidence="2">
    <location>
        <begin position="94"/>
        <end position="149"/>
    </location>
</feature>
<dbReference type="EMBL" id="FWZT01000009">
    <property type="protein sequence ID" value="SMF29041.1"/>
    <property type="molecule type" value="Genomic_DNA"/>
</dbReference>
<dbReference type="STRING" id="1513793.SAMN06296036_10971"/>
<dbReference type="OrthoDB" id="9779630at2"/>
<comment type="similarity">
    <text evidence="1">Belongs to the PspA/Vipp/IM30 family.</text>
</comment>